<accession>A0A917ALN3</accession>
<reference evidence="1" key="1">
    <citation type="journal article" date="2014" name="Int. J. Syst. Evol. Microbiol.">
        <title>Complete genome sequence of Corynebacterium casei LMG S-19264T (=DSM 44701T), isolated from a smear-ripened cheese.</title>
        <authorList>
            <consortium name="US DOE Joint Genome Institute (JGI-PGF)"/>
            <person name="Walter F."/>
            <person name="Albersmeier A."/>
            <person name="Kalinowski J."/>
            <person name="Ruckert C."/>
        </authorList>
    </citation>
    <scope>NUCLEOTIDE SEQUENCE</scope>
    <source>
        <strain evidence="1">CGMCC 1.12698</strain>
    </source>
</reference>
<keyword evidence="2" id="KW-1185">Reference proteome</keyword>
<protein>
    <submittedName>
        <fullName evidence="1">Uncharacterized protein</fullName>
    </submittedName>
</protein>
<evidence type="ECO:0000313" key="2">
    <source>
        <dbReference type="Proteomes" id="UP000605259"/>
    </source>
</evidence>
<evidence type="ECO:0000313" key="1">
    <source>
        <dbReference type="EMBL" id="GGE60918.1"/>
    </source>
</evidence>
<comment type="caution">
    <text evidence="1">The sequence shown here is derived from an EMBL/GenBank/DDBJ whole genome shotgun (WGS) entry which is preliminary data.</text>
</comment>
<gene>
    <name evidence="1" type="ORF">GCM10007140_08980</name>
</gene>
<dbReference type="EMBL" id="BMFK01000001">
    <property type="protein sequence ID" value="GGE60918.1"/>
    <property type="molecule type" value="Genomic_DNA"/>
</dbReference>
<sequence>MMGYKIVRINTLAANTLINNPSHVQLFVYLYEEGAIFYVTIVYAKENKV</sequence>
<dbReference type="AlphaFoldDB" id="A0A917ALN3"/>
<dbReference type="Proteomes" id="UP000605259">
    <property type="component" value="Unassembled WGS sequence"/>
</dbReference>
<name>A0A917ALN3_9BACI</name>
<proteinExistence type="predicted"/>
<organism evidence="1 2">
    <name type="scientific">Priestia taiwanensis</name>
    <dbReference type="NCBI Taxonomy" id="1347902"/>
    <lineage>
        <taxon>Bacteria</taxon>
        <taxon>Bacillati</taxon>
        <taxon>Bacillota</taxon>
        <taxon>Bacilli</taxon>
        <taxon>Bacillales</taxon>
        <taxon>Bacillaceae</taxon>
        <taxon>Priestia</taxon>
    </lineage>
</organism>
<reference evidence="1" key="2">
    <citation type="submission" date="2020-09" db="EMBL/GenBank/DDBJ databases">
        <authorList>
            <person name="Sun Q."/>
            <person name="Zhou Y."/>
        </authorList>
    </citation>
    <scope>NUCLEOTIDE SEQUENCE</scope>
    <source>
        <strain evidence="1">CGMCC 1.12698</strain>
    </source>
</reference>